<protein>
    <recommendedName>
        <fullName evidence="3">Endonuclease/exonuclease/phosphatase domain-containing protein</fullName>
    </recommendedName>
</protein>
<organism evidence="1 2">
    <name type="scientific">Dibothriocephalus latus</name>
    <name type="common">Fish tapeworm</name>
    <name type="synonym">Diphyllobothrium latum</name>
    <dbReference type="NCBI Taxonomy" id="60516"/>
    <lineage>
        <taxon>Eukaryota</taxon>
        <taxon>Metazoa</taxon>
        <taxon>Spiralia</taxon>
        <taxon>Lophotrochozoa</taxon>
        <taxon>Platyhelminthes</taxon>
        <taxon>Cestoda</taxon>
        <taxon>Eucestoda</taxon>
        <taxon>Diphyllobothriidea</taxon>
        <taxon>Diphyllobothriidae</taxon>
        <taxon>Dibothriocephalus</taxon>
    </lineage>
</organism>
<proteinExistence type="predicted"/>
<dbReference type="SUPFAM" id="SSF56219">
    <property type="entry name" value="DNase I-like"/>
    <property type="match status" value="1"/>
</dbReference>
<keyword evidence="2" id="KW-1185">Reference proteome</keyword>
<dbReference type="OrthoDB" id="6255742at2759"/>
<dbReference type="Proteomes" id="UP000281553">
    <property type="component" value="Unassembled WGS sequence"/>
</dbReference>
<name>A0A3P6QAT5_DIBLA</name>
<dbReference type="InterPro" id="IPR036691">
    <property type="entry name" value="Endo/exonu/phosph_ase_sf"/>
</dbReference>
<accession>A0A3P6QAT5</accession>
<dbReference type="AlphaFoldDB" id="A0A3P6QAT5"/>
<evidence type="ECO:0008006" key="3">
    <source>
        <dbReference type="Google" id="ProtNLM"/>
    </source>
</evidence>
<sequence length="166" mass="18842">MAYVRIKGHFTNISVVSVYSPTSVAEQKNKEDVYSQLQEIVERLPRRDLLIVAGDRNGRTGPGGPSNSYLLGRFELGLRTDNEFRHSYKQPTAICSVDFIITFDSIHREFLWRITELNGVSTKLIAMIEAYNLHNTARYLVHSNLFQSFDIRSGAREGGVLSSIQF</sequence>
<dbReference type="EMBL" id="UYRU01008593">
    <property type="protein sequence ID" value="VDK42607.1"/>
    <property type="molecule type" value="Genomic_DNA"/>
</dbReference>
<evidence type="ECO:0000313" key="2">
    <source>
        <dbReference type="Proteomes" id="UP000281553"/>
    </source>
</evidence>
<dbReference type="Gene3D" id="3.60.10.10">
    <property type="entry name" value="Endonuclease/exonuclease/phosphatase"/>
    <property type="match status" value="1"/>
</dbReference>
<gene>
    <name evidence="1" type="ORF">DILT_LOCUS1331</name>
</gene>
<reference evidence="1 2" key="1">
    <citation type="submission" date="2018-11" db="EMBL/GenBank/DDBJ databases">
        <authorList>
            <consortium name="Pathogen Informatics"/>
        </authorList>
    </citation>
    <scope>NUCLEOTIDE SEQUENCE [LARGE SCALE GENOMIC DNA]</scope>
</reference>
<evidence type="ECO:0000313" key="1">
    <source>
        <dbReference type="EMBL" id="VDK42607.1"/>
    </source>
</evidence>